<comment type="caution">
    <text evidence="1">The sequence shown here is derived from an EMBL/GenBank/DDBJ whole genome shotgun (WGS) entry which is preliminary data.</text>
</comment>
<proteinExistence type="predicted"/>
<dbReference type="RefSeq" id="WP_158715193.1">
    <property type="nucleotide sequence ID" value="NZ_BSRX01000003.1"/>
</dbReference>
<accession>A0A9W6PCP1</accession>
<organism evidence="1 2">
    <name type="scientific">Kitasatospora phosalacinea</name>
    <dbReference type="NCBI Taxonomy" id="2065"/>
    <lineage>
        <taxon>Bacteria</taxon>
        <taxon>Bacillati</taxon>
        <taxon>Actinomycetota</taxon>
        <taxon>Actinomycetes</taxon>
        <taxon>Kitasatosporales</taxon>
        <taxon>Streptomycetaceae</taxon>
        <taxon>Kitasatospora</taxon>
    </lineage>
</organism>
<dbReference type="Proteomes" id="UP001165143">
    <property type="component" value="Unassembled WGS sequence"/>
</dbReference>
<name>A0A9W6PCP1_9ACTN</name>
<dbReference type="AlphaFoldDB" id="A0A9W6PCP1"/>
<evidence type="ECO:0000313" key="1">
    <source>
        <dbReference type="EMBL" id="GLW52671.1"/>
    </source>
</evidence>
<protein>
    <submittedName>
        <fullName evidence="1">Uncharacterized protein</fullName>
    </submittedName>
</protein>
<reference evidence="1" key="1">
    <citation type="submission" date="2023-02" db="EMBL/GenBank/DDBJ databases">
        <title>Kitasatospora phosalacinea NBRC 14362.</title>
        <authorList>
            <person name="Ichikawa N."/>
            <person name="Sato H."/>
            <person name="Tonouchi N."/>
        </authorList>
    </citation>
    <scope>NUCLEOTIDE SEQUENCE</scope>
    <source>
        <strain evidence="1">NBRC 14362</strain>
    </source>
</reference>
<sequence length="195" mass="20246">MAEPGEHDRGGPVVLRLEVAAEGGAEQAAGLTDEEAFAWWETLPAELRERVDDSVRGGGSGAVGVLAVAGGRSGVSLAQAAAIVAARAAAVRPPAGLGVDRWTMVRRVGLFRRPVVAVEARRGGYGARGRLVRVVAVGEAEDVELAVVDADTADRCLRDDPRAAHRRPVEVAAELLGRQAAAALGVPFRFGGDRS</sequence>
<gene>
    <name evidence="1" type="ORF">Kpho01_06820</name>
</gene>
<evidence type="ECO:0000313" key="2">
    <source>
        <dbReference type="Proteomes" id="UP001165143"/>
    </source>
</evidence>
<dbReference type="EMBL" id="BSRX01000003">
    <property type="protein sequence ID" value="GLW52671.1"/>
    <property type="molecule type" value="Genomic_DNA"/>
</dbReference>